<reference evidence="1 2" key="1">
    <citation type="submission" date="2015-03" db="EMBL/GenBank/DDBJ databases">
        <authorList>
            <person name="Radwan O."/>
            <person name="Al-Naeli F.A."/>
            <person name="Rendon G.A."/>
            <person name="Fields C."/>
        </authorList>
    </citation>
    <scope>NUCLEOTIDE SEQUENCE [LARGE SCALE GENOMIC DNA]</scope>
    <source>
        <strain evidence="1">CR-DP1</strain>
    </source>
</reference>
<dbReference type="InterPro" id="IPR029056">
    <property type="entry name" value="Ribokinase-like"/>
</dbReference>
<comment type="caution">
    <text evidence="1">The sequence shown here is derived from an EMBL/GenBank/DDBJ whole genome shotgun (WGS) entry which is preliminary data.</text>
</comment>
<dbReference type="SUPFAM" id="SSF53613">
    <property type="entry name" value="Ribokinase-like"/>
    <property type="match status" value="1"/>
</dbReference>
<evidence type="ECO:0000313" key="1">
    <source>
        <dbReference type="EMBL" id="KKA27393.1"/>
    </source>
</evidence>
<dbReference type="Proteomes" id="UP000033483">
    <property type="component" value="Unassembled WGS sequence"/>
</dbReference>
<dbReference type="AlphaFoldDB" id="A0A0F4ZBZ8"/>
<dbReference type="EMBL" id="LAEV01001761">
    <property type="protein sequence ID" value="KKA27393.1"/>
    <property type="molecule type" value="Genomic_DNA"/>
</dbReference>
<proteinExistence type="predicted"/>
<dbReference type="InterPro" id="IPR052562">
    <property type="entry name" value="Ketohexokinase-related"/>
</dbReference>
<dbReference type="Gene3D" id="3.40.1190.20">
    <property type="match status" value="1"/>
</dbReference>
<accession>A0A0F4ZBZ8</accession>
<organism evidence="1 2">
    <name type="scientific">Thielaviopsis punctulata</name>
    <dbReference type="NCBI Taxonomy" id="72032"/>
    <lineage>
        <taxon>Eukaryota</taxon>
        <taxon>Fungi</taxon>
        <taxon>Dikarya</taxon>
        <taxon>Ascomycota</taxon>
        <taxon>Pezizomycotina</taxon>
        <taxon>Sordariomycetes</taxon>
        <taxon>Hypocreomycetidae</taxon>
        <taxon>Microascales</taxon>
        <taxon>Ceratocystidaceae</taxon>
        <taxon>Thielaviopsis</taxon>
    </lineage>
</organism>
<dbReference type="PANTHER" id="PTHR42774">
    <property type="entry name" value="PHOSPHOTRANSFERASE SYSTEM TRANSPORT PROTEIN"/>
    <property type="match status" value="1"/>
</dbReference>
<name>A0A0F4ZBZ8_9PEZI</name>
<protein>
    <submittedName>
        <fullName evidence="1">Uncharacterized protein</fullName>
    </submittedName>
</protein>
<gene>
    <name evidence="1" type="ORF">TD95_000493</name>
</gene>
<dbReference type="OrthoDB" id="204058at2759"/>
<sequence>MTFRLPYCPQEDEKLRATALKVRRGGNCPNSLEVLQQLTPLQIPDSNNHSPKLHLVSPLPHPDSPAVQAIARSFSTEATLVDLSTCLYRPESREAASCYIMRSAQTGSRTIVTYNELREMDVDEFNEVAEKARRLGGKQWWHFEGRIPPTTLHCIELLRNNAPQDSLVISVEVEKPGRDGLEAVAASADVVFISRNWAERNAHIVSYSGSQSAKAHGSVL</sequence>
<keyword evidence="2" id="KW-1185">Reference proteome</keyword>
<dbReference type="PANTHER" id="PTHR42774:SF3">
    <property type="entry name" value="KETOHEXOKINASE"/>
    <property type="match status" value="1"/>
</dbReference>
<evidence type="ECO:0000313" key="2">
    <source>
        <dbReference type="Proteomes" id="UP000033483"/>
    </source>
</evidence>